<accession>A0ABZ1CF35</accession>
<dbReference type="RefSeq" id="WP_324778451.1">
    <property type="nucleotide sequence ID" value="NZ_CP141769.1"/>
</dbReference>
<dbReference type="Pfam" id="PF12804">
    <property type="entry name" value="NTP_transf_3"/>
    <property type="match status" value="1"/>
</dbReference>
<dbReference type="InterPro" id="IPR025877">
    <property type="entry name" value="MobA-like_NTP_Trfase"/>
</dbReference>
<reference evidence="3 4" key="1">
    <citation type="submission" date="2023-12" db="EMBL/GenBank/DDBJ databases">
        <title>Thiobacillus sedimentum sp. nov., a chemolithoautotrophic sulfur-oxidizing bacterium isolated from freshwater sediment.</title>
        <authorList>
            <person name="Luo J."/>
            <person name="Dai C."/>
        </authorList>
    </citation>
    <scope>NUCLEOTIDE SEQUENCE [LARGE SCALE GENOMIC DNA]</scope>
    <source>
        <strain evidence="3 4">SCUT-2</strain>
    </source>
</reference>
<dbReference type="PANTHER" id="PTHR43777">
    <property type="entry name" value="MOLYBDENUM COFACTOR CYTIDYLYLTRANSFERASE"/>
    <property type="match status" value="1"/>
</dbReference>
<protein>
    <submittedName>
        <fullName evidence="3">Nucleotidyltransferase family protein</fullName>
    </submittedName>
</protein>
<dbReference type="EMBL" id="CP141769">
    <property type="protein sequence ID" value="WRS37837.1"/>
    <property type="molecule type" value="Genomic_DNA"/>
</dbReference>
<evidence type="ECO:0000313" key="3">
    <source>
        <dbReference type="EMBL" id="WRS37837.1"/>
    </source>
</evidence>
<organism evidence="3 4">
    <name type="scientific">Thiobacillus sedimenti</name>
    <dbReference type="NCBI Taxonomy" id="3110231"/>
    <lineage>
        <taxon>Bacteria</taxon>
        <taxon>Pseudomonadati</taxon>
        <taxon>Pseudomonadota</taxon>
        <taxon>Betaproteobacteria</taxon>
        <taxon>Nitrosomonadales</taxon>
        <taxon>Thiobacillaceae</taxon>
        <taxon>Thiobacillus</taxon>
    </lineage>
</organism>
<evidence type="ECO:0000259" key="2">
    <source>
        <dbReference type="Pfam" id="PF12804"/>
    </source>
</evidence>
<gene>
    <name evidence="3" type="ORF">VA613_07345</name>
</gene>
<proteinExistence type="predicted"/>
<dbReference type="CDD" id="cd04182">
    <property type="entry name" value="GT_2_like_f"/>
    <property type="match status" value="1"/>
</dbReference>
<dbReference type="Proteomes" id="UP001334732">
    <property type="component" value="Chromosome"/>
</dbReference>
<name>A0ABZ1CF35_9PROT</name>
<keyword evidence="4" id="KW-1185">Reference proteome</keyword>
<keyword evidence="1" id="KW-0460">Magnesium</keyword>
<dbReference type="SUPFAM" id="SSF53448">
    <property type="entry name" value="Nucleotide-diphospho-sugar transferases"/>
    <property type="match status" value="1"/>
</dbReference>
<dbReference type="Gene3D" id="3.90.550.10">
    <property type="entry name" value="Spore Coat Polysaccharide Biosynthesis Protein SpsA, Chain A"/>
    <property type="match status" value="1"/>
</dbReference>
<dbReference type="PANTHER" id="PTHR43777:SF1">
    <property type="entry name" value="MOLYBDENUM COFACTOR CYTIDYLYLTRANSFERASE"/>
    <property type="match status" value="1"/>
</dbReference>
<sequence>MEATAPLVGILLAAGSGSRFGSDKLLHPLPDALPMAIAAARRLRPACDRAVAVVRPDGGRLAEWLVDEGYEVVTRAAVRDGMGHSLAAGVGAAADAAGWLVALADMPFIDPASHARVAQALRGGARIVVPEYRGRNGHPVGFAREWGSRLAALAGDQGARRIVAAFPEAVVRCALDDPGIVRDVDRPADLCERTWEHNAAHPG</sequence>
<feature type="domain" description="MobA-like NTP transferase" evidence="2">
    <location>
        <begin position="9"/>
        <end position="165"/>
    </location>
</feature>
<dbReference type="InterPro" id="IPR029044">
    <property type="entry name" value="Nucleotide-diphossugar_trans"/>
</dbReference>
<evidence type="ECO:0000256" key="1">
    <source>
        <dbReference type="ARBA" id="ARBA00022842"/>
    </source>
</evidence>
<evidence type="ECO:0000313" key="4">
    <source>
        <dbReference type="Proteomes" id="UP001334732"/>
    </source>
</evidence>